<feature type="compositionally biased region" description="Acidic residues" evidence="1">
    <location>
        <begin position="70"/>
        <end position="80"/>
    </location>
</feature>
<comment type="caution">
    <text evidence="2">The sequence shown here is derived from an EMBL/GenBank/DDBJ whole genome shotgun (WGS) entry which is preliminary data.</text>
</comment>
<accession>A0AA36M422</accession>
<dbReference type="AlphaFoldDB" id="A0AA36M422"/>
<evidence type="ECO:0000313" key="2">
    <source>
        <dbReference type="EMBL" id="CAJ0597110.1"/>
    </source>
</evidence>
<dbReference type="EMBL" id="CATQJL010000223">
    <property type="protein sequence ID" value="CAJ0597110.1"/>
    <property type="molecule type" value="Genomic_DNA"/>
</dbReference>
<name>A0AA36M422_CYLNA</name>
<reference evidence="2" key="1">
    <citation type="submission" date="2023-07" db="EMBL/GenBank/DDBJ databases">
        <authorList>
            <consortium name="CYATHOMIX"/>
        </authorList>
    </citation>
    <scope>NUCLEOTIDE SEQUENCE</scope>
    <source>
        <strain evidence="2">N/A</strain>
    </source>
</reference>
<evidence type="ECO:0000256" key="1">
    <source>
        <dbReference type="SAM" id="MobiDB-lite"/>
    </source>
</evidence>
<protein>
    <submittedName>
        <fullName evidence="2">Uncharacterized protein</fullName>
    </submittedName>
</protein>
<gene>
    <name evidence="2" type="ORF">CYNAS_LOCUS9093</name>
</gene>
<feature type="region of interest" description="Disordered" evidence="1">
    <location>
        <begin position="1"/>
        <end position="104"/>
    </location>
</feature>
<dbReference type="Proteomes" id="UP001176961">
    <property type="component" value="Unassembled WGS sequence"/>
</dbReference>
<organism evidence="2 3">
    <name type="scientific">Cylicocyclus nassatus</name>
    <name type="common">Nematode worm</name>
    <dbReference type="NCBI Taxonomy" id="53992"/>
    <lineage>
        <taxon>Eukaryota</taxon>
        <taxon>Metazoa</taxon>
        <taxon>Ecdysozoa</taxon>
        <taxon>Nematoda</taxon>
        <taxon>Chromadorea</taxon>
        <taxon>Rhabditida</taxon>
        <taxon>Rhabditina</taxon>
        <taxon>Rhabditomorpha</taxon>
        <taxon>Strongyloidea</taxon>
        <taxon>Strongylidae</taxon>
        <taxon>Cylicocyclus</taxon>
    </lineage>
</organism>
<sequence length="237" mass="26475">MMPNRANGVPEAQDDRDEREALGVPDNKAAPNEQDENRIFGEADEAGNNENGGLGVRDLGLPNGYHREGDENEVPEDPDNEREGSPASDIWNVDGHDSPEGPYDPVLGLGARRLTRREDMMLYLRLHALERALQVEDEGEFDEDEEVAPLLGPDAGFPSIYPRLGCVVCGVNGHRTCECRVHLEFVDRVRVVHAYRLCGRCAEFHEGSMCMNHLRCGRCGRENSHPTFLCPRPFPNE</sequence>
<evidence type="ECO:0000313" key="3">
    <source>
        <dbReference type="Proteomes" id="UP001176961"/>
    </source>
</evidence>
<keyword evidence="3" id="KW-1185">Reference proteome</keyword>
<proteinExistence type="predicted"/>